<dbReference type="Proteomes" id="UP000321501">
    <property type="component" value="Chromosome"/>
</dbReference>
<proteinExistence type="predicted"/>
<evidence type="ECO:0000313" key="2">
    <source>
        <dbReference type="EMBL" id="BBM50567.1"/>
    </source>
</evidence>
<keyword evidence="1" id="KW-1133">Transmembrane helix</keyword>
<evidence type="ECO:0000256" key="1">
    <source>
        <dbReference type="SAM" id="Phobius"/>
    </source>
</evidence>
<evidence type="ECO:0000313" key="3">
    <source>
        <dbReference type="Proteomes" id="UP000321501"/>
    </source>
</evidence>
<keyword evidence="1" id="KW-0812">Transmembrane</keyword>
<keyword evidence="1" id="KW-0472">Membrane</keyword>
<protein>
    <submittedName>
        <fullName evidence="2">Uncharacterized protein</fullName>
    </submittedName>
</protein>
<name>A0A510KH89_9FUSO</name>
<feature type="transmembrane region" description="Helical" evidence="1">
    <location>
        <begin position="12"/>
        <end position="30"/>
    </location>
</feature>
<dbReference type="EMBL" id="AP019835">
    <property type="protein sequence ID" value="BBM50567.1"/>
    <property type="molecule type" value="Genomic_DNA"/>
</dbReference>
<gene>
    <name evidence="2" type="ORF">JMUB3934_1877</name>
</gene>
<dbReference type="AlphaFoldDB" id="A0A510KH89"/>
<organism evidence="2 3">
    <name type="scientific">Leptotrichia wadei</name>
    <dbReference type="NCBI Taxonomy" id="157687"/>
    <lineage>
        <taxon>Bacteria</taxon>
        <taxon>Fusobacteriati</taxon>
        <taxon>Fusobacteriota</taxon>
        <taxon>Fusobacteriia</taxon>
        <taxon>Fusobacteriales</taxon>
        <taxon>Leptotrichiaceae</taxon>
        <taxon>Leptotrichia</taxon>
    </lineage>
</organism>
<reference evidence="2 3" key="1">
    <citation type="submission" date="2019-07" db="EMBL/GenBank/DDBJ databases">
        <title>Complete Genome Sequence of Leptotrichia wadei Strain JMUB3934.</title>
        <authorList>
            <person name="Watanabe S."/>
            <person name="Cui L."/>
        </authorList>
    </citation>
    <scope>NUCLEOTIDE SEQUENCE [LARGE SCALE GENOMIC DNA]</scope>
    <source>
        <strain evidence="2 3">JMUB3934</strain>
    </source>
</reference>
<accession>A0A510KH89</accession>
<sequence length="177" mass="21265">MKIIQIIKNRGLIMGKITMIFLLFGTLLFSENYPKEKIIRIIEKNEKYECVPDKKVRKIGWELNGQSFIGHLDENGERYGEFREIDDDTLRECYLEDGYINYYKNRYFYKENKKISLIVSYGEKKDNIQLILKNVKGIRRAYFFERKGKKYKRKNLIMTFDPAIIFYPSGLIKEKLE</sequence>